<dbReference type="EMBL" id="CM044702">
    <property type="protein sequence ID" value="KAI5675423.1"/>
    <property type="molecule type" value="Genomic_DNA"/>
</dbReference>
<evidence type="ECO:0000313" key="1">
    <source>
        <dbReference type="EMBL" id="KAI5675423.1"/>
    </source>
</evidence>
<name>A0ACC0BS42_CATRO</name>
<comment type="caution">
    <text evidence="1">The sequence shown here is derived from an EMBL/GenBank/DDBJ whole genome shotgun (WGS) entry which is preliminary data.</text>
</comment>
<reference evidence="2" key="1">
    <citation type="journal article" date="2023" name="Nat. Plants">
        <title>Single-cell RNA sequencing provides a high-resolution roadmap for understanding the multicellular compartmentation of specialized metabolism.</title>
        <authorList>
            <person name="Sun S."/>
            <person name="Shen X."/>
            <person name="Li Y."/>
            <person name="Li Y."/>
            <person name="Wang S."/>
            <person name="Li R."/>
            <person name="Zhang H."/>
            <person name="Shen G."/>
            <person name="Guo B."/>
            <person name="Wei J."/>
            <person name="Xu J."/>
            <person name="St-Pierre B."/>
            <person name="Chen S."/>
            <person name="Sun C."/>
        </authorList>
    </citation>
    <scope>NUCLEOTIDE SEQUENCE [LARGE SCALE GENOMIC DNA]</scope>
</reference>
<proteinExistence type="predicted"/>
<keyword evidence="2" id="KW-1185">Reference proteome</keyword>
<dbReference type="Proteomes" id="UP001060085">
    <property type="component" value="Linkage Group LG02"/>
</dbReference>
<organism evidence="1 2">
    <name type="scientific">Catharanthus roseus</name>
    <name type="common">Madagascar periwinkle</name>
    <name type="synonym">Vinca rosea</name>
    <dbReference type="NCBI Taxonomy" id="4058"/>
    <lineage>
        <taxon>Eukaryota</taxon>
        <taxon>Viridiplantae</taxon>
        <taxon>Streptophyta</taxon>
        <taxon>Embryophyta</taxon>
        <taxon>Tracheophyta</taxon>
        <taxon>Spermatophyta</taxon>
        <taxon>Magnoliopsida</taxon>
        <taxon>eudicotyledons</taxon>
        <taxon>Gunneridae</taxon>
        <taxon>Pentapetalae</taxon>
        <taxon>asterids</taxon>
        <taxon>lamiids</taxon>
        <taxon>Gentianales</taxon>
        <taxon>Apocynaceae</taxon>
        <taxon>Rauvolfioideae</taxon>
        <taxon>Vinceae</taxon>
        <taxon>Catharanthinae</taxon>
        <taxon>Catharanthus</taxon>
    </lineage>
</organism>
<sequence length="946" mass="106344">MVTLKSFFLFFFILQFLASDVGEAAAAAGDGRNGAARQASIPVHIGVVLNLNSTMGTMVDVCISMAREDFYSVHSDYRTRLSFHIKDAQEELDVVSEVMELLQSEDVHGILGSQKLTEDTFATELGRKAQVPFISFTSRSRPLSHAKNPYFIQSVADNSYQLKALATICKGFEWHEVVILYEDTDYGNQFTSELNRELLKEDIRFAYMIPISASASDHHVKTELENLKNNQTKVCIVHMSAVLGGRLFILAKSSGLMSEGYAWLVTDDLANFLNSMYSAAFDSMDGVLGIRPHVPMSEKLKTFKERWKKNMILTKPNSMKAELNVYGFRAYDTVWALAMAVEKIARENSSLLKLKNGETDQSDIFNLRISQFGPELLNGLHNMTFEGLIGKFQLIDGQLKPSALEIFNVVGTGDRIVGYWTPDRGITQDLASSGYKCYSTSTKELKTIVWPGDSVRKPIGWSIRATGKLKVVVPWKLGFKEFVNSTIDPVSNKTKPLGFCIDIFNYALKYLPFEVDPEFHAIDANGTSGYDHLIHCLSNKSCDMVVGDITILEDRAKSVDFSLPYSESGVVWVVKNKQEKNMWIFVKPFRWDLWVTILATCIFIGVVLRVLEYPANYNSESVMLQRQQLGLLVWFPIAVLAFPERNMVANNSSRFVLVVWLFMSYILMQSYTANLSAMFTVDQLDFTFSQEYYIGTQAGTFVRKYLINHHNISELKIKEYSSVEEYHNAMLKGGRNGGIDAIVDEIPYMKLFLGQYGSKYKMLGQRYRTKGFGFVFPRDSRLTGYFSRAILNVTESPDMNLIEEKNFGSGYSSQNQLDSSINKQTSLTTYNFGGLFIIIVSATIFTLLYSVPSLGKQLIGLSLIYILKSLSFLPLVGNFFRINSSVHSCDGKDSSSEQEVEMSEQVVGDSLAMVDMVDHQSGQGDSNVSVEGNESYQRNDSNVSPR</sequence>
<protein>
    <submittedName>
        <fullName evidence="1">Uncharacterized protein</fullName>
    </submittedName>
</protein>
<accession>A0ACC0BS42</accession>
<evidence type="ECO:0000313" key="2">
    <source>
        <dbReference type="Proteomes" id="UP001060085"/>
    </source>
</evidence>
<gene>
    <name evidence="1" type="ORF">M9H77_06373</name>
</gene>